<dbReference type="InterPro" id="IPR013785">
    <property type="entry name" value="Aldolase_TIM"/>
</dbReference>
<evidence type="ECO:0000256" key="3">
    <source>
        <dbReference type="ARBA" id="ARBA00013068"/>
    </source>
</evidence>
<dbReference type="SUPFAM" id="SSF51569">
    <property type="entry name" value="Aldolase"/>
    <property type="match status" value="1"/>
</dbReference>
<gene>
    <name evidence="6" type="ORF">CPB84DRAFT_1766544</name>
</gene>
<dbReference type="InterPro" id="IPR000741">
    <property type="entry name" value="FBA_I"/>
</dbReference>
<dbReference type="AlphaFoldDB" id="A0A9P5NXT5"/>
<protein>
    <recommendedName>
        <fullName evidence="3">fructose-bisphosphate aldolase</fullName>
        <ecNumber evidence="3">4.1.2.13</ecNumber>
    </recommendedName>
</protein>
<keyword evidence="4" id="KW-0324">Glycolysis</keyword>
<dbReference type="EMBL" id="JADNYJ010000010">
    <property type="protein sequence ID" value="KAF8908980.1"/>
    <property type="molecule type" value="Genomic_DNA"/>
</dbReference>
<keyword evidence="5" id="KW-0456">Lyase</keyword>
<dbReference type="GO" id="GO:0004332">
    <property type="term" value="F:fructose-bisphosphate aldolase activity"/>
    <property type="evidence" value="ECO:0007669"/>
    <property type="project" value="UniProtKB-EC"/>
</dbReference>
<evidence type="ECO:0000256" key="4">
    <source>
        <dbReference type="ARBA" id="ARBA00023152"/>
    </source>
</evidence>
<evidence type="ECO:0000256" key="1">
    <source>
        <dbReference type="ARBA" id="ARBA00004714"/>
    </source>
</evidence>
<dbReference type="Gene3D" id="3.20.20.70">
    <property type="entry name" value="Aldolase class I"/>
    <property type="match status" value="1"/>
</dbReference>
<dbReference type="GO" id="GO:0006096">
    <property type="term" value="P:glycolytic process"/>
    <property type="evidence" value="ECO:0007669"/>
    <property type="project" value="UniProtKB-KW"/>
</dbReference>
<keyword evidence="7" id="KW-1185">Reference proteome</keyword>
<dbReference type="Proteomes" id="UP000724874">
    <property type="component" value="Unassembled WGS sequence"/>
</dbReference>
<reference evidence="6" key="1">
    <citation type="submission" date="2020-11" db="EMBL/GenBank/DDBJ databases">
        <authorList>
            <consortium name="DOE Joint Genome Institute"/>
            <person name="Ahrendt S."/>
            <person name="Riley R."/>
            <person name="Andreopoulos W."/>
            <person name="LaButti K."/>
            <person name="Pangilinan J."/>
            <person name="Ruiz-duenas F.J."/>
            <person name="Barrasa J.M."/>
            <person name="Sanchez-Garcia M."/>
            <person name="Camarero S."/>
            <person name="Miyauchi S."/>
            <person name="Serrano A."/>
            <person name="Linde D."/>
            <person name="Babiker R."/>
            <person name="Drula E."/>
            <person name="Ayuso-Fernandez I."/>
            <person name="Pacheco R."/>
            <person name="Padilla G."/>
            <person name="Ferreira P."/>
            <person name="Barriuso J."/>
            <person name="Kellner H."/>
            <person name="Castanera R."/>
            <person name="Alfaro M."/>
            <person name="Ramirez L."/>
            <person name="Pisabarro A.G."/>
            <person name="Kuo A."/>
            <person name="Tritt A."/>
            <person name="Lipzen A."/>
            <person name="He G."/>
            <person name="Yan M."/>
            <person name="Ng V."/>
            <person name="Cullen D."/>
            <person name="Martin F."/>
            <person name="Rosso M.-N."/>
            <person name="Henrissat B."/>
            <person name="Hibbett D."/>
            <person name="Martinez A.T."/>
            <person name="Grigoriev I.V."/>
        </authorList>
    </citation>
    <scope>NUCLEOTIDE SEQUENCE</scope>
    <source>
        <strain evidence="6">AH 44721</strain>
    </source>
</reference>
<evidence type="ECO:0000313" key="6">
    <source>
        <dbReference type="EMBL" id="KAF8908980.1"/>
    </source>
</evidence>
<evidence type="ECO:0000313" key="7">
    <source>
        <dbReference type="Proteomes" id="UP000724874"/>
    </source>
</evidence>
<accession>A0A9P5NXT5</accession>
<dbReference type="Pfam" id="PF00274">
    <property type="entry name" value="Glycolytic"/>
    <property type="match status" value="1"/>
</dbReference>
<comment type="pathway">
    <text evidence="1">Carbohydrate degradation; glycolysis; D-glyceraldehyde 3-phosphate and glycerone phosphate from D-glucose: step 4/4.</text>
</comment>
<proteinExistence type="inferred from homology"/>
<comment type="similarity">
    <text evidence="2">Belongs to the class I fructose-bisphosphate aldolase family.</text>
</comment>
<evidence type="ECO:0000256" key="5">
    <source>
        <dbReference type="ARBA" id="ARBA00023239"/>
    </source>
</evidence>
<name>A0A9P5NXT5_GYMJU</name>
<dbReference type="EC" id="4.1.2.13" evidence="3"/>
<sequence>MPSETATKYLAAVNALVLASSPSSPLSRLPALTFSYGRALQGEPMKHWCKGDEEGAKEALEKGSKACWHAARGEVL</sequence>
<organism evidence="6 7">
    <name type="scientific">Gymnopilus junonius</name>
    <name type="common">Spectacular rustgill mushroom</name>
    <name type="synonym">Gymnopilus spectabilis subsp. junonius</name>
    <dbReference type="NCBI Taxonomy" id="109634"/>
    <lineage>
        <taxon>Eukaryota</taxon>
        <taxon>Fungi</taxon>
        <taxon>Dikarya</taxon>
        <taxon>Basidiomycota</taxon>
        <taxon>Agaricomycotina</taxon>
        <taxon>Agaricomycetes</taxon>
        <taxon>Agaricomycetidae</taxon>
        <taxon>Agaricales</taxon>
        <taxon>Agaricineae</taxon>
        <taxon>Hymenogastraceae</taxon>
        <taxon>Gymnopilus</taxon>
    </lineage>
</organism>
<evidence type="ECO:0000256" key="2">
    <source>
        <dbReference type="ARBA" id="ARBA00010387"/>
    </source>
</evidence>
<comment type="caution">
    <text evidence="6">The sequence shown here is derived from an EMBL/GenBank/DDBJ whole genome shotgun (WGS) entry which is preliminary data.</text>
</comment>